<dbReference type="Proteomes" id="UP000184171">
    <property type="component" value="Unassembled WGS sequence"/>
</dbReference>
<dbReference type="AlphaFoldDB" id="A0A1M6H136"/>
<dbReference type="EMBL" id="FQZT01000005">
    <property type="protein sequence ID" value="SHJ15933.1"/>
    <property type="molecule type" value="Genomic_DNA"/>
</dbReference>
<accession>A0A1M6H136</accession>
<protein>
    <submittedName>
        <fullName evidence="1">Uncharacterized protein</fullName>
    </submittedName>
</protein>
<dbReference type="OrthoDB" id="9975284at2"/>
<name>A0A1M6H136_MALRU</name>
<dbReference type="STRING" id="1122189.SAMN02745165_01647"/>
<organism evidence="1 2">
    <name type="scientific">Malonomonas rubra DSM 5091</name>
    <dbReference type="NCBI Taxonomy" id="1122189"/>
    <lineage>
        <taxon>Bacteria</taxon>
        <taxon>Pseudomonadati</taxon>
        <taxon>Thermodesulfobacteriota</taxon>
        <taxon>Desulfuromonadia</taxon>
        <taxon>Desulfuromonadales</taxon>
        <taxon>Geopsychrobacteraceae</taxon>
        <taxon>Malonomonas</taxon>
    </lineage>
</organism>
<gene>
    <name evidence="1" type="ORF">SAMN02745165_01647</name>
</gene>
<reference evidence="1 2" key="1">
    <citation type="submission" date="2016-11" db="EMBL/GenBank/DDBJ databases">
        <authorList>
            <person name="Jaros S."/>
            <person name="Januszkiewicz K."/>
            <person name="Wedrychowicz H."/>
        </authorList>
    </citation>
    <scope>NUCLEOTIDE SEQUENCE [LARGE SCALE GENOMIC DNA]</scope>
    <source>
        <strain evidence="1 2">DSM 5091</strain>
    </source>
</reference>
<evidence type="ECO:0000313" key="1">
    <source>
        <dbReference type="EMBL" id="SHJ15933.1"/>
    </source>
</evidence>
<proteinExistence type="predicted"/>
<evidence type="ECO:0000313" key="2">
    <source>
        <dbReference type="Proteomes" id="UP000184171"/>
    </source>
</evidence>
<sequence>MDKKMDAVSSTISKGLKEWLKTLPPDGTFKITLPPKRLSAAEFAELKSRMKSSGVDHQKTARKLLKAIESDSCSR</sequence>
<dbReference type="RefSeq" id="WP_072907742.1">
    <property type="nucleotide sequence ID" value="NZ_FQZT01000005.1"/>
</dbReference>
<keyword evidence="2" id="KW-1185">Reference proteome</keyword>